<dbReference type="PANTHER" id="PTHR30098:SF2">
    <property type="entry name" value="LEUCYL_PHENYLALANYL-TRNA--PROTEIN TRANSFERASE"/>
    <property type="match status" value="1"/>
</dbReference>
<sequence length="221" mass="24822">MRLTPELLLRAYALGIFPMAESRDDPEVHWIDPELRGILPLDQFHLPRKLKRLIRQGRFRVTCNRDFPGVIRACAERRDSRPETWINETIEQLYSELHRMGFAHSVETWLDDPDGGPPRLVGGLYGVALGSAFFGESMFSHERDASKVALAFLVFLLRKGGFQLLDTQFTTPHLRQFGAVDVPRDHYKALLSRSLMASAVLPEGLTAEELAAALDGLPGEG</sequence>
<proteinExistence type="inferred from homology"/>
<dbReference type="InterPro" id="IPR042203">
    <property type="entry name" value="Leu/Phe-tRNA_Trfase_C"/>
</dbReference>
<dbReference type="Gene3D" id="3.40.630.70">
    <property type="entry name" value="Leucyl/phenylalanyl-tRNA-protein transferase, C-terminal domain"/>
    <property type="match status" value="1"/>
</dbReference>
<reference evidence="5 6" key="1">
    <citation type="submission" date="2017-04" db="EMBL/GenBank/DDBJ databases">
        <authorList>
            <person name="Afonso C.L."/>
            <person name="Miller P.J."/>
            <person name="Scott M.A."/>
            <person name="Spackman E."/>
            <person name="Goraichik I."/>
            <person name="Dimitrov K.M."/>
            <person name="Suarez D.L."/>
            <person name="Swayne D.E."/>
        </authorList>
    </citation>
    <scope>NUCLEOTIDE SEQUENCE [LARGE SCALE GENOMIC DNA]</scope>
    <source>
        <strain evidence="5 6">USBA 355</strain>
    </source>
</reference>
<comment type="catalytic activity">
    <reaction evidence="4">
        <text>N-terminal L-arginyl-[protein] + L-leucyl-tRNA(Leu) = N-terminal L-leucyl-L-arginyl-[protein] + tRNA(Leu) + H(+)</text>
        <dbReference type="Rhea" id="RHEA:50416"/>
        <dbReference type="Rhea" id="RHEA-COMP:9613"/>
        <dbReference type="Rhea" id="RHEA-COMP:9622"/>
        <dbReference type="Rhea" id="RHEA-COMP:12672"/>
        <dbReference type="Rhea" id="RHEA-COMP:12673"/>
        <dbReference type="ChEBI" id="CHEBI:15378"/>
        <dbReference type="ChEBI" id="CHEBI:64719"/>
        <dbReference type="ChEBI" id="CHEBI:78442"/>
        <dbReference type="ChEBI" id="CHEBI:78494"/>
        <dbReference type="ChEBI" id="CHEBI:133044"/>
        <dbReference type="EC" id="2.3.2.6"/>
    </reaction>
</comment>
<dbReference type="InterPro" id="IPR042221">
    <property type="entry name" value="Leu/Phe-tRNA_Trfase_N"/>
</dbReference>
<comment type="subcellular location">
    <subcellularLocation>
        <location evidence="4">Cytoplasm</location>
    </subcellularLocation>
</comment>
<dbReference type="STRING" id="560819.SAMN05428998_12715"/>
<dbReference type="PANTHER" id="PTHR30098">
    <property type="entry name" value="LEUCYL/PHENYLALANYL-TRNA--PROTEIN TRANSFERASE"/>
    <property type="match status" value="1"/>
</dbReference>
<comment type="function">
    <text evidence="4">Functions in the N-end rule pathway of protein degradation where it conjugates Leu, Phe and, less efficiently, Met from aminoacyl-tRNAs to the N-termini of proteins containing an N-terminal arginine or lysine.</text>
</comment>
<dbReference type="AlphaFoldDB" id="A0A1Y6CQ21"/>
<dbReference type="Pfam" id="PF03588">
    <property type="entry name" value="Leu_Phe_trans"/>
    <property type="match status" value="1"/>
</dbReference>
<dbReference type="GO" id="GO:0005737">
    <property type="term" value="C:cytoplasm"/>
    <property type="evidence" value="ECO:0007669"/>
    <property type="project" value="UniProtKB-SubCell"/>
</dbReference>
<name>A0A1Y6CQ21_9PROT</name>
<accession>A0A1Y6CQ21</accession>
<evidence type="ECO:0000313" key="5">
    <source>
        <dbReference type="EMBL" id="SMF67154.1"/>
    </source>
</evidence>
<dbReference type="InterPro" id="IPR004616">
    <property type="entry name" value="Leu/Phe-tRNA_Trfase"/>
</dbReference>
<dbReference type="RefSeq" id="WP_085125363.1">
    <property type="nucleotide sequence ID" value="NZ_FWZX01000027.1"/>
</dbReference>
<dbReference type="EMBL" id="FWZX01000027">
    <property type="protein sequence ID" value="SMF67154.1"/>
    <property type="molecule type" value="Genomic_DNA"/>
</dbReference>
<comment type="similarity">
    <text evidence="4">Belongs to the L/F-transferase family.</text>
</comment>
<evidence type="ECO:0000256" key="1">
    <source>
        <dbReference type="ARBA" id="ARBA00022490"/>
    </source>
</evidence>
<comment type="catalytic activity">
    <reaction evidence="4">
        <text>N-terminal L-lysyl-[protein] + L-leucyl-tRNA(Leu) = N-terminal L-leucyl-L-lysyl-[protein] + tRNA(Leu) + H(+)</text>
        <dbReference type="Rhea" id="RHEA:12340"/>
        <dbReference type="Rhea" id="RHEA-COMP:9613"/>
        <dbReference type="Rhea" id="RHEA-COMP:9622"/>
        <dbReference type="Rhea" id="RHEA-COMP:12670"/>
        <dbReference type="Rhea" id="RHEA-COMP:12671"/>
        <dbReference type="ChEBI" id="CHEBI:15378"/>
        <dbReference type="ChEBI" id="CHEBI:65249"/>
        <dbReference type="ChEBI" id="CHEBI:78442"/>
        <dbReference type="ChEBI" id="CHEBI:78494"/>
        <dbReference type="ChEBI" id="CHEBI:133043"/>
        <dbReference type="EC" id="2.3.2.6"/>
    </reaction>
</comment>
<keyword evidence="2 4" id="KW-0808">Transferase</keyword>
<organism evidence="5 6">
    <name type="scientific">Tistlia consotensis USBA 355</name>
    <dbReference type="NCBI Taxonomy" id="560819"/>
    <lineage>
        <taxon>Bacteria</taxon>
        <taxon>Pseudomonadati</taxon>
        <taxon>Pseudomonadota</taxon>
        <taxon>Alphaproteobacteria</taxon>
        <taxon>Rhodospirillales</taxon>
        <taxon>Rhodovibrionaceae</taxon>
        <taxon>Tistlia</taxon>
    </lineage>
</organism>
<evidence type="ECO:0000256" key="3">
    <source>
        <dbReference type="ARBA" id="ARBA00023315"/>
    </source>
</evidence>
<dbReference type="Gene3D" id="3.30.70.3550">
    <property type="entry name" value="Leucyl/phenylalanyl-tRNA-protein transferase, N-terminal domain"/>
    <property type="match status" value="1"/>
</dbReference>
<dbReference type="Proteomes" id="UP000192917">
    <property type="component" value="Unassembled WGS sequence"/>
</dbReference>
<dbReference type="InterPro" id="IPR016181">
    <property type="entry name" value="Acyl_CoA_acyltransferase"/>
</dbReference>
<dbReference type="SUPFAM" id="SSF55729">
    <property type="entry name" value="Acyl-CoA N-acyltransferases (Nat)"/>
    <property type="match status" value="1"/>
</dbReference>
<dbReference type="HAMAP" id="MF_00688">
    <property type="entry name" value="Leu_Phe_trans"/>
    <property type="match status" value="1"/>
</dbReference>
<comment type="catalytic activity">
    <reaction evidence="4">
        <text>L-phenylalanyl-tRNA(Phe) + an N-terminal L-alpha-aminoacyl-[protein] = an N-terminal L-phenylalanyl-L-alpha-aminoacyl-[protein] + tRNA(Phe)</text>
        <dbReference type="Rhea" id="RHEA:43632"/>
        <dbReference type="Rhea" id="RHEA-COMP:9668"/>
        <dbReference type="Rhea" id="RHEA-COMP:9699"/>
        <dbReference type="Rhea" id="RHEA-COMP:10636"/>
        <dbReference type="Rhea" id="RHEA-COMP:10637"/>
        <dbReference type="ChEBI" id="CHEBI:78442"/>
        <dbReference type="ChEBI" id="CHEBI:78531"/>
        <dbReference type="ChEBI" id="CHEBI:78597"/>
        <dbReference type="ChEBI" id="CHEBI:83561"/>
        <dbReference type="EC" id="2.3.2.6"/>
    </reaction>
</comment>
<dbReference type="NCBIfam" id="TIGR00667">
    <property type="entry name" value="aat"/>
    <property type="match status" value="1"/>
</dbReference>
<dbReference type="GO" id="GO:0030163">
    <property type="term" value="P:protein catabolic process"/>
    <property type="evidence" value="ECO:0007669"/>
    <property type="project" value="UniProtKB-UniRule"/>
</dbReference>
<evidence type="ECO:0000256" key="4">
    <source>
        <dbReference type="HAMAP-Rule" id="MF_00688"/>
    </source>
</evidence>
<keyword evidence="1 4" id="KW-0963">Cytoplasm</keyword>
<keyword evidence="3 4" id="KW-0012">Acyltransferase</keyword>
<evidence type="ECO:0000313" key="6">
    <source>
        <dbReference type="Proteomes" id="UP000192917"/>
    </source>
</evidence>
<gene>
    <name evidence="4" type="primary">aat</name>
    <name evidence="5" type="ORF">SAMN05428998_12715</name>
</gene>
<evidence type="ECO:0000256" key="2">
    <source>
        <dbReference type="ARBA" id="ARBA00022679"/>
    </source>
</evidence>
<protein>
    <recommendedName>
        <fullName evidence="4">Leucyl/phenylalanyl-tRNA--protein transferase</fullName>
        <ecNumber evidence="4">2.3.2.6</ecNumber>
    </recommendedName>
    <alternativeName>
        <fullName evidence="4">L/F-transferase</fullName>
    </alternativeName>
    <alternativeName>
        <fullName evidence="4">Leucyltransferase</fullName>
    </alternativeName>
    <alternativeName>
        <fullName evidence="4">Phenyalanyltransferase</fullName>
    </alternativeName>
</protein>
<keyword evidence="6" id="KW-1185">Reference proteome</keyword>
<dbReference type="EC" id="2.3.2.6" evidence="4"/>
<dbReference type="GO" id="GO:0008914">
    <property type="term" value="F:leucyl-tRNA--protein transferase activity"/>
    <property type="evidence" value="ECO:0007669"/>
    <property type="project" value="UniProtKB-UniRule"/>
</dbReference>